<dbReference type="AlphaFoldDB" id="A0A3A3FKV0"/>
<dbReference type="OrthoDB" id="8778317at2"/>
<name>A0A3A3FKV0_9BURK</name>
<organism evidence="1 2">
    <name type="scientific">Noviherbaspirillum saxi</name>
    <dbReference type="NCBI Taxonomy" id="2320863"/>
    <lineage>
        <taxon>Bacteria</taxon>
        <taxon>Pseudomonadati</taxon>
        <taxon>Pseudomonadota</taxon>
        <taxon>Betaproteobacteria</taxon>
        <taxon>Burkholderiales</taxon>
        <taxon>Oxalobacteraceae</taxon>
        <taxon>Noviherbaspirillum</taxon>
    </lineage>
</organism>
<gene>
    <name evidence="1" type="ORF">D3871_18145</name>
</gene>
<sequence length="93" mass="10614">MEKFLIQNEFGQAQELLGEAIVVPDFEELQFILHAWLYDNRGGWAVTERSSGKRITSGPQGTEHRAREQLERQLRLHGKDALMHVLGKGRLSS</sequence>
<comment type="caution">
    <text evidence="1">The sequence shown here is derived from an EMBL/GenBank/DDBJ whole genome shotgun (WGS) entry which is preliminary data.</text>
</comment>
<reference evidence="2" key="1">
    <citation type="submission" date="2018-09" db="EMBL/GenBank/DDBJ databases">
        <authorList>
            <person name="Zhu H."/>
        </authorList>
    </citation>
    <scope>NUCLEOTIDE SEQUENCE [LARGE SCALE GENOMIC DNA]</scope>
    <source>
        <strain evidence="2">K1R23-30</strain>
    </source>
</reference>
<dbReference type="RefSeq" id="WP_119770501.1">
    <property type="nucleotide sequence ID" value="NZ_QYUO01000002.1"/>
</dbReference>
<evidence type="ECO:0000313" key="1">
    <source>
        <dbReference type="EMBL" id="RJF95351.1"/>
    </source>
</evidence>
<protein>
    <submittedName>
        <fullName evidence="1">Uncharacterized protein</fullName>
    </submittedName>
</protein>
<dbReference type="Proteomes" id="UP000265955">
    <property type="component" value="Unassembled WGS sequence"/>
</dbReference>
<proteinExistence type="predicted"/>
<keyword evidence="2" id="KW-1185">Reference proteome</keyword>
<accession>A0A3A3FKV0</accession>
<dbReference type="EMBL" id="QYUO01000002">
    <property type="protein sequence ID" value="RJF95351.1"/>
    <property type="molecule type" value="Genomic_DNA"/>
</dbReference>
<evidence type="ECO:0000313" key="2">
    <source>
        <dbReference type="Proteomes" id="UP000265955"/>
    </source>
</evidence>